<feature type="domain" description="Beta-galactosidase trimerisation" evidence="10">
    <location>
        <begin position="453"/>
        <end position="637"/>
    </location>
</feature>
<dbReference type="EC" id="3.2.1.23" evidence="3"/>
<reference evidence="11 12" key="1">
    <citation type="submission" date="2018-07" db="EMBL/GenBank/DDBJ databases">
        <title>Genome sequencing of Runella.</title>
        <authorList>
            <person name="Baek M.-G."/>
            <person name="Yi H."/>
        </authorList>
    </citation>
    <scope>NUCLEOTIDE SEQUENCE [LARGE SCALE GENOMIC DNA]</scope>
    <source>
        <strain evidence="11 12">HYN0085</strain>
    </source>
</reference>
<dbReference type="EMBL" id="CP030850">
    <property type="protein sequence ID" value="AXE17242.1"/>
    <property type="molecule type" value="Genomic_DNA"/>
</dbReference>
<dbReference type="GO" id="GO:0005975">
    <property type="term" value="P:carbohydrate metabolic process"/>
    <property type="evidence" value="ECO:0007669"/>
    <property type="project" value="InterPro"/>
</dbReference>
<protein>
    <recommendedName>
        <fullName evidence="3">beta-galactosidase</fullName>
        <ecNumber evidence="3">3.2.1.23</ecNumber>
    </recommendedName>
</protein>
<evidence type="ECO:0000313" key="11">
    <source>
        <dbReference type="EMBL" id="AXE17242.1"/>
    </source>
</evidence>
<dbReference type="Pfam" id="PF08532">
    <property type="entry name" value="Glyco_hydro_42M"/>
    <property type="match status" value="1"/>
</dbReference>
<keyword evidence="5" id="KW-0378">Hydrolase</keyword>
<organism evidence="11 12">
    <name type="scientific">Runella rosea</name>
    <dbReference type="NCBI Taxonomy" id="2259595"/>
    <lineage>
        <taxon>Bacteria</taxon>
        <taxon>Pseudomonadati</taxon>
        <taxon>Bacteroidota</taxon>
        <taxon>Cytophagia</taxon>
        <taxon>Cytophagales</taxon>
        <taxon>Spirosomataceae</taxon>
        <taxon>Runella</taxon>
    </lineage>
</organism>
<keyword evidence="4" id="KW-0479">Metal-binding</keyword>
<dbReference type="InterPro" id="IPR003476">
    <property type="entry name" value="Glyco_hydro_42"/>
</dbReference>
<accession>A0A344TF21</accession>
<evidence type="ECO:0000256" key="8">
    <source>
        <dbReference type="SAM" id="SignalP"/>
    </source>
</evidence>
<evidence type="ECO:0000256" key="3">
    <source>
        <dbReference type="ARBA" id="ARBA00012756"/>
    </source>
</evidence>
<dbReference type="AlphaFoldDB" id="A0A344TF21"/>
<dbReference type="OrthoDB" id="9800974at2"/>
<dbReference type="GO" id="GO:0004565">
    <property type="term" value="F:beta-galactosidase activity"/>
    <property type="evidence" value="ECO:0007669"/>
    <property type="project" value="UniProtKB-EC"/>
</dbReference>
<sequence>MKLSPCLSVIFLIFSVSIPIFAQNDPYLHKLYDALHDAPMQQKFRKLAPMPAGVVYLQQPNEGEKEMRVHFQNMKKLGFNALKQIMPLPTWTIEQISLIALEEGIMPWWYGEGGYEEITPTLLEQLGIAKILSMSDILQHPKMVNYQKEVAKKRIQNTEKYIQNSADKKFMRVTSVAYDPEIGGRGVELSTKGEALFLEWLKKRYHTVENLNQAWNQYHAGLFLNEQRVFSDWEDVAKNWRMLTSREYNHVKDIYRFKVEHNLGRIRESATQFNRFDANAPYRGGGELAVFHPFAWYGVDMEGITDVLTQYGSFYPSMHFSWHYNLVKGEITKSLYQQASLMNDFNKGGWTGGWESTGGPMQMDGEKNPGHNNSYYVGPDELMQLYFSQLAAGFKGFGIWCWNSRSAGKEGGEYSLLDRNGQITDRAVAIGSLGKAMQKYRFELWNAHKEPLVGILYDWENEATWGAMSIPGREDFRFQPVKARIGISNMLMTNNIPFEYLTPNDLFKGLGPRYKVLYLPAMLTMRKELLPLLKKYVQEGGRLVMDLPSGWYDENTVNLPTGKGSDFEQLFGATIDDFQFSGTNRQLRIAGKEVQGFTINSTATTARVAERYDNGKPAVLEHSLGKGKGILLGFQASLNAFENSAKASLPVLEYTLGGYSSPYACPNALVYRLAAAEADHYFLLNESAAKTVALTFKNLKYKRITDAVTGENVNLTQIKLATKGGRWIRAEK</sequence>
<dbReference type="RefSeq" id="WP_114066028.1">
    <property type="nucleotide sequence ID" value="NZ_CP030850.1"/>
</dbReference>
<dbReference type="PANTHER" id="PTHR36447">
    <property type="entry name" value="BETA-GALACTOSIDASE GANA"/>
    <property type="match status" value="1"/>
</dbReference>
<evidence type="ECO:0000256" key="6">
    <source>
        <dbReference type="ARBA" id="ARBA00022833"/>
    </source>
</evidence>
<dbReference type="InterPro" id="IPR013529">
    <property type="entry name" value="Glyco_hydro_42_N"/>
</dbReference>
<evidence type="ECO:0000256" key="4">
    <source>
        <dbReference type="ARBA" id="ARBA00022723"/>
    </source>
</evidence>
<feature type="chain" id="PRO_5016748475" description="beta-galactosidase" evidence="8">
    <location>
        <begin position="23"/>
        <end position="732"/>
    </location>
</feature>
<dbReference type="PANTHER" id="PTHR36447:SF2">
    <property type="entry name" value="BETA-GALACTOSIDASE YESZ"/>
    <property type="match status" value="1"/>
</dbReference>
<keyword evidence="12" id="KW-1185">Reference proteome</keyword>
<evidence type="ECO:0000256" key="5">
    <source>
        <dbReference type="ARBA" id="ARBA00022801"/>
    </source>
</evidence>
<evidence type="ECO:0000259" key="9">
    <source>
        <dbReference type="Pfam" id="PF02449"/>
    </source>
</evidence>
<dbReference type="SUPFAM" id="SSF52317">
    <property type="entry name" value="Class I glutamine amidotransferase-like"/>
    <property type="match status" value="1"/>
</dbReference>
<dbReference type="GO" id="GO:0046872">
    <property type="term" value="F:metal ion binding"/>
    <property type="evidence" value="ECO:0007669"/>
    <property type="project" value="UniProtKB-KW"/>
</dbReference>
<proteinExistence type="inferred from homology"/>
<dbReference type="InterPro" id="IPR017853">
    <property type="entry name" value="GH"/>
</dbReference>
<dbReference type="InterPro" id="IPR029062">
    <property type="entry name" value="Class_I_gatase-like"/>
</dbReference>
<dbReference type="Gene3D" id="3.20.20.80">
    <property type="entry name" value="Glycosidases"/>
    <property type="match status" value="1"/>
</dbReference>
<dbReference type="SUPFAM" id="SSF51445">
    <property type="entry name" value="(Trans)glycosidases"/>
    <property type="match status" value="1"/>
</dbReference>
<evidence type="ECO:0000313" key="12">
    <source>
        <dbReference type="Proteomes" id="UP000251993"/>
    </source>
</evidence>
<keyword evidence="7" id="KW-0326">Glycosidase</keyword>
<evidence type="ECO:0000256" key="1">
    <source>
        <dbReference type="ARBA" id="ARBA00001412"/>
    </source>
</evidence>
<dbReference type="Proteomes" id="UP000251993">
    <property type="component" value="Chromosome"/>
</dbReference>
<comment type="similarity">
    <text evidence="2">Belongs to the glycosyl hydrolase 42 family.</text>
</comment>
<gene>
    <name evidence="11" type="ORF">DR864_05595</name>
</gene>
<dbReference type="Gene3D" id="3.40.50.880">
    <property type="match status" value="1"/>
</dbReference>
<keyword evidence="8" id="KW-0732">Signal</keyword>
<keyword evidence="6" id="KW-0862">Zinc</keyword>
<evidence type="ECO:0000256" key="2">
    <source>
        <dbReference type="ARBA" id="ARBA00005940"/>
    </source>
</evidence>
<name>A0A344TF21_9BACT</name>
<feature type="domain" description="Glycoside hydrolase family 42 N-terminal" evidence="9">
    <location>
        <begin position="144"/>
        <end position="437"/>
    </location>
</feature>
<evidence type="ECO:0000259" key="10">
    <source>
        <dbReference type="Pfam" id="PF08532"/>
    </source>
</evidence>
<dbReference type="Pfam" id="PF02449">
    <property type="entry name" value="Glyco_hydro_42"/>
    <property type="match status" value="1"/>
</dbReference>
<dbReference type="GO" id="GO:0009341">
    <property type="term" value="C:beta-galactosidase complex"/>
    <property type="evidence" value="ECO:0007669"/>
    <property type="project" value="InterPro"/>
</dbReference>
<feature type="signal peptide" evidence="8">
    <location>
        <begin position="1"/>
        <end position="22"/>
    </location>
</feature>
<evidence type="ECO:0000256" key="7">
    <source>
        <dbReference type="ARBA" id="ARBA00023295"/>
    </source>
</evidence>
<dbReference type="CDD" id="cd03143">
    <property type="entry name" value="A4_beta-galactosidase_middle_domain"/>
    <property type="match status" value="1"/>
</dbReference>
<comment type="catalytic activity">
    <reaction evidence="1">
        <text>Hydrolysis of terminal non-reducing beta-D-galactose residues in beta-D-galactosides.</text>
        <dbReference type="EC" id="3.2.1.23"/>
    </reaction>
</comment>
<dbReference type="InterPro" id="IPR013738">
    <property type="entry name" value="Beta_galactosidase_Trimer"/>
</dbReference>
<dbReference type="KEGG" id="run:DR864_05595"/>